<feature type="transmembrane region" description="Helical" evidence="1">
    <location>
        <begin position="40"/>
        <end position="60"/>
    </location>
</feature>
<dbReference type="AlphaFoldDB" id="A0A3P7L6F2"/>
<dbReference type="EMBL" id="UYYB01101585">
    <property type="protein sequence ID" value="VDM78325.1"/>
    <property type="molecule type" value="Genomic_DNA"/>
</dbReference>
<protein>
    <submittedName>
        <fullName evidence="2">Uncharacterized protein</fullName>
    </submittedName>
</protein>
<evidence type="ECO:0000256" key="1">
    <source>
        <dbReference type="SAM" id="Phobius"/>
    </source>
</evidence>
<sequence>MLAAEAAAVAAELVVDVAAVDELAALEVIVLVELVVEQELVLVLELVVTVVALLGFALVVHKAEVGEDAKAVVLQAAVVEGIVDYAIDEGTTKLHKIIKNMMS</sequence>
<proteinExistence type="predicted"/>
<reference evidence="2 3" key="1">
    <citation type="submission" date="2018-11" db="EMBL/GenBank/DDBJ databases">
        <authorList>
            <consortium name="Pathogen Informatics"/>
        </authorList>
    </citation>
    <scope>NUCLEOTIDE SEQUENCE [LARGE SCALE GENOMIC DNA]</scope>
</reference>
<keyword evidence="1" id="KW-0812">Transmembrane</keyword>
<evidence type="ECO:0000313" key="3">
    <source>
        <dbReference type="Proteomes" id="UP000270094"/>
    </source>
</evidence>
<organism evidence="2 3">
    <name type="scientific">Strongylus vulgaris</name>
    <name type="common">Blood worm</name>
    <dbReference type="NCBI Taxonomy" id="40348"/>
    <lineage>
        <taxon>Eukaryota</taxon>
        <taxon>Metazoa</taxon>
        <taxon>Ecdysozoa</taxon>
        <taxon>Nematoda</taxon>
        <taxon>Chromadorea</taxon>
        <taxon>Rhabditida</taxon>
        <taxon>Rhabditina</taxon>
        <taxon>Rhabditomorpha</taxon>
        <taxon>Strongyloidea</taxon>
        <taxon>Strongylidae</taxon>
        <taxon>Strongylus</taxon>
    </lineage>
</organism>
<gene>
    <name evidence="2" type="ORF">SVUK_LOCUS13323</name>
</gene>
<name>A0A3P7L6F2_STRVU</name>
<keyword evidence="3" id="KW-1185">Reference proteome</keyword>
<dbReference type="Proteomes" id="UP000270094">
    <property type="component" value="Unassembled WGS sequence"/>
</dbReference>
<keyword evidence="1" id="KW-0472">Membrane</keyword>
<evidence type="ECO:0000313" key="2">
    <source>
        <dbReference type="EMBL" id="VDM78325.1"/>
    </source>
</evidence>
<accession>A0A3P7L6F2</accession>
<keyword evidence="1" id="KW-1133">Transmembrane helix</keyword>